<name>A0A6C0JPE4_9ZZZZ</name>
<evidence type="ECO:0000313" key="2">
    <source>
        <dbReference type="EMBL" id="QHU06751.1"/>
    </source>
</evidence>
<keyword evidence="1" id="KW-0472">Membrane</keyword>
<dbReference type="EMBL" id="MN740667">
    <property type="protein sequence ID" value="QHU06751.1"/>
    <property type="molecule type" value="Genomic_DNA"/>
</dbReference>
<feature type="transmembrane region" description="Helical" evidence="1">
    <location>
        <begin position="6"/>
        <end position="26"/>
    </location>
</feature>
<accession>A0A6C0JPE4</accession>
<proteinExistence type="predicted"/>
<dbReference type="AlphaFoldDB" id="A0A6C0JPE4"/>
<organism evidence="2">
    <name type="scientific">viral metagenome</name>
    <dbReference type="NCBI Taxonomy" id="1070528"/>
    <lineage>
        <taxon>unclassified sequences</taxon>
        <taxon>metagenomes</taxon>
        <taxon>organismal metagenomes</taxon>
    </lineage>
</organism>
<keyword evidence="1" id="KW-1133">Transmembrane helix</keyword>
<feature type="transmembrane region" description="Helical" evidence="1">
    <location>
        <begin position="47"/>
        <end position="69"/>
    </location>
</feature>
<reference evidence="2" key="1">
    <citation type="journal article" date="2020" name="Nature">
        <title>Giant virus diversity and host interactions through global metagenomics.</title>
        <authorList>
            <person name="Schulz F."/>
            <person name="Roux S."/>
            <person name="Paez-Espino D."/>
            <person name="Jungbluth S."/>
            <person name="Walsh D.A."/>
            <person name="Denef V.J."/>
            <person name="McMahon K.D."/>
            <person name="Konstantinidis K.T."/>
            <person name="Eloe-Fadrosh E.A."/>
            <person name="Kyrpides N.C."/>
            <person name="Woyke T."/>
        </authorList>
    </citation>
    <scope>NUCLEOTIDE SEQUENCE</scope>
    <source>
        <strain evidence="2">GVMAG-S-1038524-41</strain>
    </source>
</reference>
<evidence type="ECO:0000256" key="1">
    <source>
        <dbReference type="SAM" id="Phobius"/>
    </source>
</evidence>
<protein>
    <submittedName>
        <fullName evidence="2">Uncharacterized protein</fullName>
    </submittedName>
</protein>
<keyword evidence="1" id="KW-0812">Transmembrane</keyword>
<sequence>MDKIVLYFFLLMSLAVTAFGVYFTIFSREDPLKHEVPSWVTKHVKTLKWLGPVLIGVGVLGLAGSVWSLTHGIHEPSHNPGNSNFGFKFY</sequence>